<keyword evidence="1" id="KW-0812">Transmembrane</keyword>
<dbReference type="EMBL" id="KY244079">
    <property type="protein sequence ID" value="ARH10752.1"/>
    <property type="molecule type" value="Genomic_DNA"/>
</dbReference>
<reference evidence="2" key="1">
    <citation type="submission" date="2016-11" db="EMBL/GenBank/DDBJ databases">
        <title>Mixed transmission modes and dynamic genome evolution in an obligate animal-bacterial symbiosis.</title>
        <authorList>
            <person name="Russell S.L."/>
            <person name="Corbett-Detig R.B."/>
            <person name="Cavanaugh C.M."/>
        </authorList>
    </citation>
    <scope>NUCLEOTIDE SEQUENCE</scope>
    <source>
        <tissue evidence="2">Gill</tissue>
    </source>
</reference>
<proteinExistence type="predicted"/>
<evidence type="ECO:0000313" key="2">
    <source>
        <dbReference type="EMBL" id="ARH10752.1"/>
    </source>
</evidence>
<accession>A0A1W5WVE7</accession>
<dbReference type="CTD" id="4509"/>
<protein>
    <submittedName>
        <fullName evidence="2">ATP synthase F0 subunit 8</fullName>
    </submittedName>
</protein>
<feature type="transmembrane region" description="Helical" evidence="1">
    <location>
        <begin position="6"/>
        <end position="30"/>
    </location>
</feature>
<dbReference type="AlphaFoldDB" id="A0A1W5WVE7"/>
<geneLocation type="mitochondrion" evidence="2"/>
<dbReference type="RefSeq" id="YP_009378320.1">
    <property type="nucleotide sequence ID" value="NC_034904.1"/>
</dbReference>
<keyword evidence="1" id="KW-0472">Membrane</keyword>
<evidence type="ECO:0000256" key="1">
    <source>
        <dbReference type="SAM" id="Phobius"/>
    </source>
</evidence>
<name>A0A1W5WVE7_9BIVA</name>
<keyword evidence="2" id="KW-0496">Mitochondrion</keyword>
<sequence length="54" mass="6685">MPQLSPLNWLFLFFMFWSVIFLMMSMIWWTGSKKFFVEGRQEDSKVVSRVFNWK</sequence>
<dbReference type="GeneID" id="32956073"/>
<keyword evidence="1" id="KW-1133">Transmembrane helix</keyword>
<gene>
    <name evidence="2" type="primary">ATP8</name>
</gene>
<organism evidence="2">
    <name type="scientific">Solemya elarraichensis</name>
    <dbReference type="NCBI Taxonomy" id="1345011"/>
    <lineage>
        <taxon>Eukaryota</taxon>
        <taxon>Metazoa</taxon>
        <taxon>Spiralia</taxon>
        <taxon>Lophotrochozoa</taxon>
        <taxon>Mollusca</taxon>
        <taxon>Bivalvia</taxon>
        <taxon>Protobranchia</taxon>
        <taxon>Solemyida</taxon>
        <taxon>Solemyoidea</taxon>
        <taxon>Solemyidae</taxon>
        <taxon>Solemya</taxon>
    </lineage>
</organism>